<dbReference type="EMBL" id="LR797503">
    <property type="protein sequence ID" value="CAB4220765.1"/>
    <property type="molecule type" value="Genomic_DNA"/>
</dbReference>
<protein>
    <submittedName>
        <fullName evidence="1">Uncharacterized protein</fullName>
    </submittedName>
</protein>
<accession>A0A6J5SZC5</accession>
<evidence type="ECO:0000313" key="1">
    <source>
        <dbReference type="EMBL" id="CAB4220765.1"/>
    </source>
</evidence>
<organism evidence="1">
    <name type="scientific">uncultured Caudovirales phage</name>
    <dbReference type="NCBI Taxonomy" id="2100421"/>
    <lineage>
        <taxon>Viruses</taxon>
        <taxon>Duplodnaviria</taxon>
        <taxon>Heunggongvirae</taxon>
        <taxon>Uroviricota</taxon>
        <taxon>Caudoviricetes</taxon>
        <taxon>Peduoviridae</taxon>
        <taxon>Maltschvirus</taxon>
        <taxon>Maltschvirus maltsch</taxon>
    </lineage>
</organism>
<reference evidence="1" key="1">
    <citation type="submission" date="2020-05" db="EMBL/GenBank/DDBJ databases">
        <authorList>
            <person name="Chiriac C."/>
            <person name="Salcher M."/>
            <person name="Ghai R."/>
            <person name="Kavagutti S V."/>
        </authorList>
    </citation>
    <scope>NUCLEOTIDE SEQUENCE</scope>
</reference>
<name>A0A6J5SZC5_9CAUD</name>
<proteinExistence type="predicted"/>
<sequence length="287" mass="32813">MRVNEFIIKTTVDEMALKQFTPMGDFDKPGPFRGVDKQLVPHPTNQLKTQKFFEKTPYDFRLFFSNIPGTGKYRETGPVNAQQLQQMFGEQAQSIIKDSEDAITVVFVGNSGDRKVMMTPWVMAHRFGHAIQSGVRKSGGRSTWAEAEKHFFTSVNTMLEEYYGEFAMQTPGVTSKVNYNLTPEYNALFNAIGTQRSSRSGEIKRPYEFLYELFAQYLGTGQVTFKPLPGNLRYGRKNWGNSSKYMNIKPKYRDEAIRKHAAEVLSYDMELMFSDVLSNSVGQIFVM</sequence>
<gene>
    <name evidence="1" type="ORF">UFOVP1636_41</name>
</gene>